<dbReference type="InterPro" id="IPR001482">
    <property type="entry name" value="T2SS/T4SS_dom"/>
</dbReference>
<dbReference type="Gene3D" id="3.30.450.90">
    <property type="match status" value="1"/>
</dbReference>
<comment type="similarity">
    <text evidence="1 2">Belongs to the GSP E family.</text>
</comment>
<name>A0A218N4F3_PROMI</name>
<comment type="function">
    <text evidence="2">Part of the Type IV secretion system.</text>
</comment>
<proteinExistence type="inferred from homology"/>
<dbReference type="InterPro" id="IPR014155">
    <property type="entry name" value="VirB11"/>
</dbReference>
<dbReference type="InterPro" id="IPR050921">
    <property type="entry name" value="T4SS_GSP_E_ATPase"/>
</dbReference>
<dbReference type="GO" id="GO:0043684">
    <property type="term" value="C:type IV secretion system complex"/>
    <property type="evidence" value="ECO:0007669"/>
    <property type="project" value="UniProtKB-UniRule"/>
</dbReference>
<dbReference type="GO" id="GO:0005524">
    <property type="term" value="F:ATP binding"/>
    <property type="evidence" value="ECO:0007669"/>
    <property type="project" value="UniProtKB-UniRule"/>
</dbReference>
<keyword evidence="2" id="KW-0067">ATP-binding</keyword>
<dbReference type="EMBL" id="MF150117">
    <property type="protein sequence ID" value="ASF81022.1"/>
    <property type="molecule type" value="Genomic_DNA"/>
</dbReference>
<keyword evidence="2" id="KW-0547">Nucleotide-binding</keyword>
<dbReference type="PANTHER" id="PTHR30486">
    <property type="entry name" value="TWITCHING MOTILITY PROTEIN PILT"/>
    <property type="match status" value="1"/>
</dbReference>
<dbReference type="SUPFAM" id="SSF52540">
    <property type="entry name" value="P-loop containing nucleoside triphosphate hydrolases"/>
    <property type="match status" value="1"/>
</dbReference>
<dbReference type="GO" id="GO:0016887">
    <property type="term" value="F:ATP hydrolysis activity"/>
    <property type="evidence" value="ECO:0007669"/>
    <property type="project" value="InterPro"/>
</dbReference>
<evidence type="ECO:0000259" key="3">
    <source>
        <dbReference type="Pfam" id="PF00437"/>
    </source>
</evidence>
<organism evidence="4">
    <name type="scientific">Proteus mirabilis</name>
    <dbReference type="NCBI Taxonomy" id="584"/>
    <lineage>
        <taxon>Bacteria</taxon>
        <taxon>Pseudomonadati</taxon>
        <taxon>Pseudomonadota</taxon>
        <taxon>Gammaproteobacteria</taxon>
        <taxon>Enterobacterales</taxon>
        <taxon>Morganellaceae</taxon>
        <taxon>Proteus</taxon>
    </lineage>
</organism>
<dbReference type="PANTHER" id="PTHR30486:SF6">
    <property type="entry name" value="TYPE IV PILUS RETRACTATION ATPASE PILT"/>
    <property type="match status" value="1"/>
</dbReference>
<keyword evidence="4" id="KW-0614">Plasmid</keyword>
<dbReference type="GO" id="GO:0044097">
    <property type="term" value="P:secretion by the type IV secretion system"/>
    <property type="evidence" value="ECO:0007669"/>
    <property type="project" value="InterPro"/>
</dbReference>
<protein>
    <recommendedName>
        <fullName evidence="2">Type IV secretion system protein</fullName>
    </recommendedName>
</protein>
<geneLocation type="plasmid" evidence="4">
    <name>pPM64421b</name>
</geneLocation>
<reference evidence="4" key="1">
    <citation type="submission" date="2017-05" db="EMBL/GenBank/DDBJ databases">
        <authorList>
            <person name="Song R."/>
            <person name="Chenine A.L."/>
            <person name="Ruprecht R.M."/>
        </authorList>
    </citation>
    <scope>NUCLEOTIDE SEQUENCE</scope>
    <source>
        <strain evidence="4">A64421</strain>
        <plasmid evidence="4">pPM64421b</plasmid>
    </source>
</reference>
<gene>
    <name evidence="5" type="primary">virB11</name>
    <name evidence="4" type="ORF">PM64421b_00024</name>
    <name evidence="5" type="ORF">PW210_003932</name>
</gene>
<evidence type="ECO:0000313" key="5">
    <source>
        <dbReference type="EMBL" id="EKW9778045.1"/>
    </source>
</evidence>
<dbReference type="RefSeq" id="WP_036896431.1">
    <property type="nucleotide sequence ID" value="NZ_BGKS01000041.1"/>
</dbReference>
<reference evidence="5" key="2">
    <citation type="submission" date="2023-06" db="EMBL/GenBank/DDBJ databases">
        <authorList>
            <consortium name="Clinical and Environmental Microbiology Branch: Whole genome sequencing antimicrobial resistance pathogens in the healthcare setting"/>
        </authorList>
    </citation>
    <scope>NUCLEOTIDE SEQUENCE</scope>
    <source>
        <strain evidence="5">Microbial</strain>
    </source>
</reference>
<dbReference type="InterPro" id="IPR027417">
    <property type="entry name" value="P-loop_NTPase"/>
</dbReference>
<dbReference type="NCBIfam" id="TIGR02788">
    <property type="entry name" value="VirB11"/>
    <property type="match status" value="1"/>
</dbReference>
<evidence type="ECO:0000313" key="4">
    <source>
        <dbReference type="EMBL" id="ASF81022.1"/>
    </source>
</evidence>
<evidence type="ECO:0000256" key="2">
    <source>
        <dbReference type="RuleBase" id="RU366071"/>
    </source>
</evidence>
<dbReference type="AlphaFoldDB" id="A0A218N4F3"/>
<sequence length="343" mass="38825">MREYHNQHLIHDLTQQFFAEYLNGVKGLTEIAVNEPNKLFLKVKGRWEKREPKISYDDCLSFASTLADYHSDSIGDIKPVLSATLPHGERVQVVIPPACEKDKVSITIRKPSNVFITHDDIVKSGFYSRVGQSFKSENASSDLVDLYHTGNFAAFIPECLRQGKTMVFCGGTGSGKTTFSNAVMFYIPHHLRLISIEDTDETRFRFHENHVKLYYPSEGGNNLITSASLLRACLRMNPDRILMTEIRGAETWDFLKASSSGHSGGVTTVHEEKPEDAILGMVTRCYQNTECNNLPFNALVRKVLNNIDVIMSIKYLSDDDKRFASDIYFKDVHQNDYLARLLG</sequence>
<dbReference type="Pfam" id="PF00437">
    <property type="entry name" value="T2SSE"/>
    <property type="match status" value="1"/>
</dbReference>
<evidence type="ECO:0000256" key="1">
    <source>
        <dbReference type="ARBA" id="ARBA00006611"/>
    </source>
</evidence>
<dbReference type="EMBL" id="ABKSPD020000023">
    <property type="protein sequence ID" value="EKW9778045.1"/>
    <property type="molecule type" value="Genomic_DNA"/>
</dbReference>
<dbReference type="CDD" id="cd01130">
    <property type="entry name" value="VirB11-like_ATPase"/>
    <property type="match status" value="1"/>
</dbReference>
<feature type="domain" description="Bacterial type II secretion system protein E" evidence="3">
    <location>
        <begin position="134"/>
        <end position="284"/>
    </location>
</feature>
<accession>A0A218N4F3</accession>
<dbReference type="Proteomes" id="UP001171165">
    <property type="component" value="Unassembled WGS sequence"/>
</dbReference>
<dbReference type="Gene3D" id="3.40.50.300">
    <property type="entry name" value="P-loop containing nucleotide triphosphate hydrolases"/>
    <property type="match status" value="1"/>
</dbReference>